<evidence type="ECO:0000256" key="1">
    <source>
        <dbReference type="SAM" id="MobiDB-lite"/>
    </source>
</evidence>
<organism evidence="2 3">
    <name type="scientific">Spongiactinospora gelatinilytica</name>
    <dbReference type="NCBI Taxonomy" id="2666298"/>
    <lineage>
        <taxon>Bacteria</taxon>
        <taxon>Bacillati</taxon>
        <taxon>Actinomycetota</taxon>
        <taxon>Actinomycetes</taxon>
        <taxon>Streptosporangiales</taxon>
        <taxon>Streptosporangiaceae</taxon>
        <taxon>Spongiactinospora</taxon>
    </lineage>
</organism>
<evidence type="ECO:0000313" key="3">
    <source>
        <dbReference type="Proteomes" id="UP000248544"/>
    </source>
</evidence>
<dbReference type="EMBL" id="POUA01000164">
    <property type="protein sequence ID" value="PZG41868.1"/>
    <property type="molecule type" value="Genomic_DNA"/>
</dbReference>
<sequence length="82" mass="9014">MHEAMTPELRAALGPRREALARSVRAVTRQVEGLEEYARRVQDAPPGPPTLPGPPPVRDVESGRATLPEWPPRAQEGPPFRS</sequence>
<name>A0A2W2GXE2_9ACTN</name>
<comment type="caution">
    <text evidence="2">The sequence shown here is derived from an EMBL/GenBank/DDBJ whole genome shotgun (WGS) entry which is preliminary data.</text>
</comment>
<evidence type="ECO:0000313" key="2">
    <source>
        <dbReference type="EMBL" id="PZG41868.1"/>
    </source>
</evidence>
<gene>
    <name evidence="2" type="ORF">C1I98_20660</name>
</gene>
<keyword evidence="3" id="KW-1185">Reference proteome</keyword>
<feature type="compositionally biased region" description="Pro residues" evidence="1">
    <location>
        <begin position="45"/>
        <end position="57"/>
    </location>
</feature>
<reference evidence="2 3" key="1">
    <citation type="submission" date="2018-01" db="EMBL/GenBank/DDBJ databases">
        <title>Draft genome sequence of Sphaerisporangium sp. 7K107.</title>
        <authorList>
            <person name="Sahin N."/>
            <person name="Saygin H."/>
            <person name="Ay H."/>
        </authorList>
    </citation>
    <scope>NUCLEOTIDE SEQUENCE [LARGE SCALE GENOMIC DNA]</scope>
    <source>
        <strain evidence="2 3">7K107</strain>
    </source>
</reference>
<dbReference type="AlphaFoldDB" id="A0A2W2GXE2"/>
<dbReference type="Proteomes" id="UP000248544">
    <property type="component" value="Unassembled WGS sequence"/>
</dbReference>
<accession>A0A2W2GXE2</accession>
<proteinExistence type="predicted"/>
<protein>
    <submittedName>
        <fullName evidence="2">Uncharacterized protein</fullName>
    </submittedName>
</protein>
<feature type="region of interest" description="Disordered" evidence="1">
    <location>
        <begin position="37"/>
        <end position="82"/>
    </location>
</feature>